<keyword evidence="16 24" id="KW-0443">Lipid metabolism</keyword>
<dbReference type="OrthoDB" id="5460798at2"/>
<keyword evidence="13 22" id="KW-0067">ATP-binding</keyword>
<reference evidence="25 26" key="1">
    <citation type="submission" date="2017-10" db="EMBL/GenBank/DDBJ databases">
        <title>Genomics of the genus Arcobacter.</title>
        <authorList>
            <person name="Perez-Cataluna A."/>
            <person name="Figueras M.J."/>
        </authorList>
    </citation>
    <scope>NUCLEOTIDE SEQUENCE [LARGE SCALE GENOMIC DNA]</scope>
    <source>
        <strain evidence="25 26">F26</strain>
    </source>
</reference>
<gene>
    <name evidence="25" type="ORF">CRU90_12290</name>
</gene>
<dbReference type="PANTHER" id="PTHR34299">
    <property type="entry name" value="DIACYLGLYCEROL KINASE"/>
    <property type="match status" value="1"/>
</dbReference>
<feature type="transmembrane region" description="Helical" evidence="24">
    <location>
        <begin position="95"/>
        <end position="116"/>
    </location>
</feature>
<evidence type="ECO:0000256" key="12">
    <source>
        <dbReference type="ARBA" id="ARBA00022777"/>
    </source>
</evidence>
<comment type="function">
    <text evidence="24">Catalyzes the ATP-dependent phosphorylation of sn-l,2-diacylglycerol (DAG) to phosphatidic acid. Involved in the recycling of diacylglycerol produced as a by-product during membrane-derived oligosaccharide (MDO) biosynthesis.</text>
</comment>
<feature type="binding site" evidence="22">
    <location>
        <begin position="93"/>
        <end position="94"/>
    </location>
    <ligand>
        <name>ATP</name>
        <dbReference type="ChEBI" id="CHEBI:30616"/>
    </ligand>
</feature>
<dbReference type="GO" id="GO:0005524">
    <property type="term" value="F:ATP binding"/>
    <property type="evidence" value="ECO:0007669"/>
    <property type="project" value="UniProtKB-KW"/>
</dbReference>
<evidence type="ECO:0000256" key="14">
    <source>
        <dbReference type="ARBA" id="ARBA00022842"/>
    </source>
</evidence>
<keyword evidence="11 22" id="KW-0547">Nucleotide-binding</keyword>
<dbReference type="GO" id="GO:0005886">
    <property type="term" value="C:plasma membrane"/>
    <property type="evidence" value="ECO:0007669"/>
    <property type="project" value="UniProtKB-SubCell"/>
</dbReference>
<dbReference type="EMBL" id="PDJZ01000023">
    <property type="protein sequence ID" value="RXJ82886.1"/>
    <property type="molecule type" value="Genomic_DNA"/>
</dbReference>
<dbReference type="CDD" id="cd14264">
    <property type="entry name" value="DAGK_IM"/>
    <property type="match status" value="1"/>
</dbReference>
<dbReference type="PROSITE" id="PS01069">
    <property type="entry name" value="DAGK_PROKAR"/>
    <property type="match status" value="1"/>
</dbReference>
<feature type="transmembrane region" description="Helical" evidence="24">
    <location>
        <begin position="32"/>
        <end position="49"/>
    </location>
</feature>
<keyword evidence="14 23" id="KW-0460">Magnesium</keyword>
<dbReference type="InterPro" id="IPR033718">
    <property type="entry name" value="DAGK_prok"/>
</dbReference>
<dbReference type="InterPro" id="IPR000829">
    <property type="entry name" value="DAGK"/>
</dbReference>
<comment type="catalytic activity">
    <reaction evidence="24">
        <text>a 1,2-diacyl-sn-glycerol + ATP = a 1,2-diacyl-sn-glycero-3-phosphate + ADP + H(+)</text>
        <dbReference type="Rhea" id="RHEA:10272"/>
        <dbReference type="ChEBI" id="CHEBI:15378"/>
        <dbReference type="ChEBI" id="CHEBI:17815"/>
        <dbReference type="ChEBI" id="CHEBI:30616"/>
        <dbReference type="ChEBI" id="CHEBI:58608"/>
        <dbReference type="ChEBI" id="CHEBI:456216"/>
        <dbReference type="EC" id="2.7.1.107"/>
    </reaction>
</comment>
<comment type="caution">
    <text evidence="25">The sequence shown here is derived from an EMBL/GenBank/DDBJ whole genome shotgun (WGS) entry which is preliminary data.</text>
</comment>
<feature type="binding site" evidence="22">
    <location>
        <position position="75"/>
    </location>
    <ligand>
        <name>ATP</name>
        <dbReference type="ChEBI" id="CHEBI:30616"/>
    </ligand>
</feature>
<proteinExistence type="inferred from homology"/>
<evidence type="ECO:0000256" key="18">
    <source>
        <dbReference type="ARBA" id="ARBA00023209"/>
    </source>
</evidence>
<feature type="active site" description="Proton acceptor" evidence="20">
    <location>
        <position position="68"/>
    </location>
</feature>
<evidence type="ECO:0000256" key="20">
    <source>
        <dbReference type="PIRSR" id="PIRSR600829-1"/>
    </source>
</evidence>
<evidence type="ECO:0000313" key="25">
    <source>
        <dbReference type="EMBL" id="RXJ82886.1"/>
    </source>
</evidence>
<evidence type="ECO:0000256" key="24">
    <source>
        <dbReference type="RuleBase" id="RU363065"/>
    </source>
</evidence>
<dbReference type="PANTHER" id="PTHR34299:SF1">
    <property type="entry name" value="DIACYLGLYCEROL KINASE"/>
    <property type="match status" value="1"/>
</dbReference>
<keyword evidence="8 24" id="KW-0808">Transferase</keyword>
<evidence type="ECO:0000256" key="1">
    <source>
        <dbReference type="ARBA" id="ARBA00004429"/>
    </source>
</evidence>
<dbReference type="Gene3D" id="1.10.287.3610">
    <property type="match status" value="1"/>
</dbReference>
<dbReference type="Proteomes" id="UP000290870">
    <property type="component" value="Unassembled WGS sequence"/>
</dbReference>
<feature type="binding site" evidence="22">
    <location>
        <position position="15"/>
    </location>
    <ligand>
        <name>ATP</name>
        <dbReference type="ChEBI" id="CHEBI:30616"/>
    </ligand>
</feature>
<evidence type="ECO:0000256" key="15">
    <source>
        <dbReference type="ARBA" id="ARBA00022989"/>
    </source>
</evidence>
<feature type="binding site" evidence="21">
    <location>
        <position position="97"/>
    </location>
    <ligand>
        <name>substrate</name>
    </ligand>
</feature>
<evidence type="ECO:0000256" key="3">
    <source>
        <dbReference type="ARBA" id="ARBA00012133"/>
    </source>
</evidence>
<sequence length="117" mass="13177">MNNKPKYHLFKNTKYALDGLVHALKTESSFRLELFFAFFIIGMIIYIDTSITNKLILFVTGILVLIVELINSAIENVVDLVTKDIKPLAKSAKDIGSAAVMFSIILHICCWIVILVF</sequence>
<evidence type="ECO:0000256" key="19">
    <source>
        <dbReference type="ARBA" id="ARBA00023264"/>
    </source>
</evidence>
<dbReference type="EC" id="2.7.1.107" evidence="3 24"/>
<evidence type="ECO:0000256" key="22">
    <source>
        <dbReference type="PIRSR" id="PIRSR600829-3"/>
    </source>
</evidence>
<evidence type="ECO:0000256" key="13">
    <source>
        <dbReference type="ARBA" id="ARBA00022840"/>
    </source>
</evidence>
<feature type="binding site" evidence="23">
    <location>
        <position position="27"/>
    </location>
    <ligand>
        <name>a divalent metal cation</name>
        <dbReference type="ChEBI" id="CHEBI:60240"/>
    </ligand>
</feature>
<keyword evidence="9 24" id="KW-0812">Transmembrane</keyword>
<evidence type="ECO:0000256" key="11">
    <source>
        <dbReference type="ARBA" id="ARBA00022741"/>
    </source>
</evidence>
<dbReference type="RefSeq" id="WP_128987566.1">
    <property type="nucleotide sequence ID" value="NZ_PDJZ01000023.1"/>
</dbReference>
<keyword evidence="7" id="KW-0997">Cell inner membrane</keyword>
<evidence type="ECO:0000256" key="4">
    <source>
        <dbReference type="ARBA" id="ARBA00017575"/>
    </source>
</evidence>
<evidence type="ECO:0000256" key="23">
    <source>
        <dbReference type="PIRSR" id="PIRSR600829-4"/>
    </source>
</evidence>
<dbReference type="InterPro" id="IPR036945">
    <property type="entry name" value="DAGK_sf"/>
</dbReference>
<feature type="binding site" evidence="22">
    <location>
        <position position="27"/>
    </location>
    <ligand>
        <name>ATP</name>
        <dbReference type="ChEBI" id="CHEBI:30616"/>
    </ligand>
</feature>
<evidence type="ECO:0000256" key="21">
    <source>
        <dbReference type="PIRSR" id="PIRSR600829-2"/>
    </source>
</evidence>
<evidence type="ECO:0000256" key="7">
    <source>
        <dbReference type="ARBA" id="ARBA00022519"/>
    </source>
</evidence>
<dbReference type="Pfam" id="PF01219">
    <property type="entry name" value="DAGK_prokar"/>
    <property type="match status" value="1"/>
</dbReference>
<accession>A0A4Q0ZH03</accession>
<dbReference type="GO" id="GO:0004143">
    <property type="term" value="F:ATP-dependent diacylglycerol kinase activity"/>
    <property type="evidence" value="ECO:0007669"/>
    <property type="project" value="UniProtKB-EC"/>
</dbReference>
<keyword evidence="6" id="KW-0444">Lipid biosynthesis</keyword>
<keyword evidence="10 23" id="KW-0479">Metal-binding</keyword>
<name>A0A4Q0ZH03_9BACT</name>
<evidence type="ECO:0000256" key="6">
    <source>
        <dbReference type="ARBA" id="ARBA00022516"/>
    </source>
</evidence>
<evidence type="ECO:0000256" key="9">
    <source>
        <dbReference type="ARBA" id="ARBA00022692"/>
    </source>
</evidence>
<evidence type="ECO:0000313" key="26">
    <source>
        <dbReference type="Proteomes" id="UP000290870"/>
    </source>
</evidence>
<dbReference type="GO" id="GO:0006654">
    <property type="term" value="P:phosphatidic acid biosynthetic process"/>
    <property type="evidence" value="ECO:0007669"/>
    <property type="project" value="InterPro"/>
</dbReference>
<organism evidence="25 26">
    <name type="scientific">Arcobacter cloacae</name>
    <dbReference type="NCBI Taxonomy" id="1054034"/>
    <lineage>
        <taxon>Bacteria</taxon>
        <taxon>Pseudomonadati</taxon>
        <taxon>Campylobacterota</taxon>
        <taxon>Epsilonproteobacteria</taxon>
        <taxon>Campylobacterales</taxon>
        <taxon>Arcobacteraceae</taxon>
        <taxon>Arcobacter</taxon>
    </lineage>
</organism>
<keyword evidence="18" id="KW-0594">Phospholipid biosynthesis</keyword>
<evidence type="ECO:0000256" key="17">
    <source>
        <dbReference type="ARBA" id="ARBA00023136"/>
    </source>
</evidence>
<feature type="binding site" evidence="21">
    <location>
        <position position="68"/>
    </location>
    <ligand>
        <name>substrate</name>
    </ligand>
</feature>
<keyword evidence="19 24" id="KW-1208">Phospholipid metabolism</keyword>
<evidence type="ECO:0000256" key="2">
    <source>
        <dbReference type="ARBA" id="ARBA00005967"/>
    </source>
</evidence>
<feature type="transmembrane region" description="Helical" evidence="24">
    <location>
        <begin position="55"/>
        <end position="74"/>
    </location>
</feature>
<keyword evidence="15 24" id="KW-1133">Transmembrane helix</keyword>
<comment type="similarity">
    <text evidence="2 24">Belongs to the bacterial diacylglycerol kinase family.</text>
</comment>
<keyword evidence="5" id="KW-1003">Cell membrane</keyword>
<evidence type="ECO:0000256" key="16">
    <source>
        <dbReference type="ARBA" id="ARBA00023098"/>
    </source>
</evidence>
<dbReference type="AlphaFoldDB" id="A0A4Q0ZH03"/>
<evidence type="ECO:0000256" key="5">
    <source>
        <dbReference type="ARBA" id="ARBA00022475"/>
    </source>
</evidence>
<keyword evidence="17 24" id="KW-0472">Membrane</keyword>
<comment type="cofactor">
    <cofactor evidence="23">
        <name>Mg(2+)</name>
        <dbReference type="ChEBI" id="CHEBI:18420"/>
    </cofactor>
    <text evidence="23">Mn(2+), Zn(2+), Cd(2+) and Co(2+) support activity to lesser extents.</text>
</comment>
<protein>
    <recommendedName>
        <fullName evidence="4 24">Diacylglycerol kinase</fullName>
        <ecNumber evidence="3 24">2.7.1.107</ecNumber>
    </recommendedName>
</protein>
<evidence type="ECO:0000256" key="8">
    <source>
        <dbReference type="ARBA" id="ARBA00022679"/>
    </source>
</evidence>
<feature type="binding site" evidence="23">
    <location>
        <position position="75"/>
    </location>
    <ligand>
        <name>a divalent metal cation</name>
        <dbReference type="ChEBI" id="CHEBI:60240"/>
    </ligand>
</feature>
<evidence type="ECO:0000256" key="10">
    <source>
        <dbReference type="ARBA" id="ARBA00022723"/>
    </source>
</evidence>
<comment type="subcellular location">
    <subcellularLocation>
        <location evidence="1">Cell inner membrane</location>
        <topology evidence="1">Multi-pass membrane protein</topology>
    </subcellularLocation>
</comment>
<keyword evidence="12 24" id="KW-0418">Kinase</keyword>
<dbReference type="GO" id="GO:0046872">
    <property type="term" value="F:metal ion binding"/>
    <property type="evidence" value="ECO:0007669"/>
    <property type="project" value="UniProtKB-KW"/>
</dbReference>